<evidence type="ECO:0000256" key="5">
    <source>
        <dbReference type="ARBA" id="ARBA00022573"/>
    </source>
</evidence>
<comment type="subcellular location">
    <subcellularLocation>
        <location evidence="1 9">Cell membrane</location>
        <topology evidence="1 9">Multi-pass membrane protein</topology>
    </subcellularLocation>
</comment>
<dbReference type="PANTHER" id="PTHR34308">
    <property type="entry name" value="COBALAMIN BIOSYNTHESIS PROTEIN CBIB"/>
    <property type="match status" value="1"/>
</dbReference>
<evidence type="ECO:0000256" key="9">
    <source>
        <dbReference type="HAMAP-Rule" id="MF_00024"/>
    </source>
</evidence>
<accession>A0AA95NMB8</accession>
<dbReference type="PANTHER" id="PTHR34308:SF1">
    <property type="entry name" value="COBALAMIN BIOSYNTHESIS PROTEIN CBIB"/>
    <property type="match status" value="1"/>
</dbReference>
<protein>
    <recommendedName>
        <fullName evidence="9">Cobalamin biosynthesis protein CobD</fullName>
    </recommendedName>
</protein>
<dbReference type="KEGG" id="pais:PFX98_02225"/>
<feature type="transmembrane region" description="Helical" evidence="9">
    <location>
        <begin position="90"/>
        <end position="112"/>
    </location>
</feature>
<evidence type="ECO:0000256" key="6">
    <source>
        <dbReference type="ARBA" id="ARBA00022692"/>
    </source>
</evidence>
<dbReference type="GO" id="GO:0015420">
    <property type="term" value="F:ABC-type vitamin B12 transporter activity"/>
    <property type="evidence" value="ECO:0007669"/>
    <property type="project" value="UniProtKB-UniRule"/>
</dbReference>
<comment type="similarity">
    <text evidence="3 9">Belongs to the CobD/CbiB family.</text>
</comment>
<keyword evidence="6 9" id="KW-0812">Transmembrane</keyword>
<dbReference type="NCBIfam" id="TIGR00380">
    <property type="entry name" value="cobal_cbiB"/>
    <property type="match status" value="1"/>
</dbReference>
<keyword evidence="11" id="KW-1185">Reference proteome</keyword>
<keyword evidence="4 9" id="KW-1003">Cell membrane</keyword>
<evidence type="ECO:0000313" key="10">
    <source>
        <dbReference type="EMBL" id="WIT12446.1"/>
    </source>
</evidence>
<reference evidence="10" key="1">
    <citation type="submission" date="2023-01" db="EMBL/GenBank/DDBJ databases">
        <title>Whole genome sequence of Paucibacter sp. S2-9 isolated from pond sediment.</title>
        <authorList>
            <person name="Jung J.Y."/>
        </authorList>
    </citation>
    <scope>NUCLEOTIDE SEQUENCE</scope>
    <source>
        <strain evidence="10">S2-9</strain>
    </source>
</reference>
<comment type="caution">
    <text evidence="9">Lacks conserved residue(s) required for the propagation of feature annotation.</text>
</comment>
<organism evidence="10 11">
    <name type="scientific">Paucibacter sediminis</name>
    <dbReference type="NCBI Taxonomy" id="3019553"/>
    <lineage>
        <taxon>Bacteria</taxon>
        <taxon>Pseudomonadati</taxon>
        <taxon>Pseudomonadota</taxon>
        <taxon>Betaproteobacteria</taxon>
        <taxon>Burkholderiales</taxon>
        <taxon>Sphaerotilaceae</taxon>
        <taxon>Roseateles</taxon>
    </lineage>
</organism>
<dbReference type="Proteomes" id="UP001177769">
    <property type="component" value="Chromosome"/>
</dbReference>
<dbReference type="Pfam" id="PF03186">
    <property type="entry name" value="CobD_Cbib"/>
    <property type="match status" value="1"/>
</dbReference>
<dbReference type="GO" id="GO:0009236">
    <property type="term" value="P:cobalamin biosynthetic process"/>
    <property type="evidence" value="ECO:0007669"/>
    <property type="project" value="UniProtKB-UniRule"/>
</dbReference>
<evidence type="ECO:0000313" key="11">
    <source>
        <dbReference type="Proteomes" id="UP001177769"/>
    </source>
</evidence>
<comment type="function">
    <text evidence="9">Converts cobyric acid to cobinamide by the addition of aminopropanol on the F carboxylic group.</text>
</comment>
<keyword evidence="7 9" id="KW-1133">Transmembrane helix</keyword>
<dbReference type="InterPro" id="IPR004485">
    <property type="entry name" value="Cobalamin_biosynth_CobD/CbiB"/>
</dbReference>
<evidence type="ECO:0000256" key="2">
    <source>
        <dbReference type="ARBA" id="ARBA00004953"/>
    </source>
</evidence>
<evidence type="ECO:0000256" key="1">
    <source>
        <dbReference type="ARBA" id="ARBA00004651"/>
    </source>
</evidence>
<evidence type="ECO:0000256" key="7">
    <source>
        <dbReference type="ARBA" id="ARBA00022989"/>
    </source>
</evidence>
<dbReference type="RefSeq" id="WP_285233544.1">
    <property type="nucleotide sequence ID" value="NZ_CP116346.1"/>
</dbReference>
<dbReference type="GO" id="GO:0048472">
    <property type="term" value="F:threonine-phosphate decarboxylase activity"/>
    <property type="evidence" value="ECO:0007669"/>
    <property type="project" value="InterPro"/>
</dbReference>
<evidence type="ECO:0000256" key="8">
    <source>
        <dbReference type="ARBA" id="ARBA00023136"/>
    </source>
</evidence>
<comment type="pathway">
    <text evidence="2 9">Cofactor biosynthesis; adenosylcobalamin biosynthesis.</text>
</comment>
<dbReference type="GO" id="GO:0005886">
    <property type="term" value="C:plasma membrane"/>
    <property type="evidence" value="ECO:0007669"/>
    <property type="project" value="UniProtKB-SubCell"/>
</dbReference>
<keyword evidence="8 9" id="KW-0472">Membrane</keyword>
<dbReference type="AlphaFoldDB" id="A0AA95NMB8"/>
<sequence length="315" mass="33667">MQMALLLPLAMLLALLVDRLFGEPPAWAHPVVGMGRYLGLFSQHLPALRPAPAFIGAALAWCLGALVVGLLAAALEGWLIGLLQPWRSPLALLGCAGALALLLKPLLAWSMLSQEVDAVEAALQRSLPEGRARLARLVSRDTLALSAAEVREAALESLAENLNDSVVAPLFWFAIAGLPGAAVYRFANTADAMWGYRGRWEWAGKWAARADDALSWLPARLSALAMLAWHWRLLPRLTREAARTPSPNSGWPMAALALRLNLRLAKPGVYALNAGGATPVAADMARGQDLTLRGMLRSALLLMLGAAALRGGLIH</sequence>
<dbReference type="HAMAP" id="MF_00024">
    <property type="entry name" value="CobD_CbiB"/>
    <property type="match status" value="1"/>
</dbReference>
<feature type="transmembrane region" description="Helical" evidence="9">
    <location>
        <begin position="52"/>
        <end position="78"/>
    </location>
</feature>
<keyword evidence="5 9" id="KW-0169">Cobalamin biosynthesis</keyword>
<evidence type="ECO:0000256" key="3">
    <source>
        <dbReference type="ARBA" id="ARBA00006263"/>
    </source>
</evidence>
<proteinExistence type="inferred from homology"/>
<evidence type="ECO:0000256" key="4">
    <source>
        <dbReference type="ARBA" id="ARBA00022475"/>
    </source>
</evidence>
<gene>
    <name evidence="10" type="primary">cbiB</name>
    <name evidence="9" type="synonym">cobD</name>
    <name evidence="10" type="ORF">PFX98_02225</name>
</gene>
<feature type="transmembrane region" description="Helical" evidence="9">
    <location>
        <begin position="166"/>
        <end position="187"/>
    </location>
</feature>
<dbReference type="EMBL" id="CP116346">
    <property type="protein sequence ID" value="WIT12446.1"/>
    <property type="molecule type" value="Genomic_DNA"/>
</dbReference>
<name>A0AA95NMB8_9BURK</name>